<dbReference type="Pfam" id="PF00534">
    <property type="entry name" value="Glycos_transf_1"/>
    <property type="match status" value="1"/>
</dbReference>
<accession>A0AAU7BUN0</accession>
<protein>
    <submittedName>
        <fullName evidence="2">Glycosyltransferase family 4 protein</fullName>
        <ecNumber evidence="2">2.4.-.-</ecNumber>
    </submittedName>
</protein>
<organism evidence="2">
    <name type="scientific">Pontimicrobium sp. SW4</name>
    <dbReference type="NCBI Taxonomy" id="3153519"/>
    <lineage>
        <taxon>Bacteria</taxon>
        <taxon>Pseudomonadati</taxon>
        <taxon>Bacteroidota</taxon>
        <taxon>Flavobacteriia</taxon>
        <taxon>Flavobacteriales</taxon>
        <taxon>Flavobacteriaceae</taxon>
        <taxon>Pontimicrobium</taxon>
    </lineage>
</organism>
<dbReference type="PANTHER" id="PTHR12526">
    <property type="entry name" value="GLYCOSYLTRANSFERASE"/>
    <property type="match status" value="1"/>
</dbReference>
<dbReference type="EC" id="2.4.-.-" evidence="2"/>
<gene>
    <name evidence="2" type="ORF">ABGB03_03790</name>
</gene>
<name>A0AAU7BUN0_9FLAO</name>
<dbReference type="SUPFAM" id="SSF53756">
    <property type="entry name" value="UDP-Glycosyltransferase/glycogen phosphorylase"/>
    <property type="match status" value="1"/>
</dbReference>
<dbReference type="EMBL" id="CP157199">
    <property type="protein sequence ID" value="XBG62029.1"/>
    <property type="molecule type" value="Genomic_DNA"/>
</dbReference>
<dbReference type="InterPro" id="IPR001296">
    <property type="entry name" value="Glyco_trans_1"/>
</dbReference>
<dbReference type="Gene3D" id="3.40.50.2000">
    <property type="entry name" value="Glycogen Phosphorylase B"/>
    <property type="match status" value="2"/>
</dbReference>
<dbReference type="RefSeq" id="WP_347924965.1">
    <property type="nucleotide sequence ID" value="NZ_CP157199.1"/>
</dbReference>
<feature type="domain" description="Glycosyl transferase family 1" evidence="1">
    <location>
        <begin position="160"/>
        <end position="317"/>
    </location>
</feature>
<dbReference type="AlphaFoldDB" id="A0AAU7BUN0"/>
<evidence type="ECO:0000313" key="2">
    <source>
        <dbReference type="EMBL" id="XBG62029.1"/>
    </source>
</evidence>
<dbReference type="GO" id="GO:0016757">
    <property type="term" value="F:glycosyltransferase activity"/>
    <property type="evidence" value="ECO:0007669"/>
    <property type="project" value="UniProtKB-KW"/>
</dbReference>
<dbReference type="CDD" id="cd03801">
    <property type="entry name" value="GT4_PimA-like"/>
    <property type="match status" value="1"/>
</dbReference>
<sequence length="335" mass="38473">MILYIGNNLKSKLTNQTTLTLLSNLLINEGYSVKISSSLNNQFLRLLSMLWAIMKYRKKIDFVLIDTYSTKNFYYAISTSQLCRFLKLRYIPILHGGDLPSRLDKSPKLSHGIFTNSYKNIAVSNYLKHEFNKRGFESIFIPNILEIEKYTFLQREISFPKLLFVRAFASIYNPEMAIKALSKIKREYPEAILCMVGPEKDNSLESCKTLVKELELENSVEFTGMLSKKEWHKKAENYNIFINTTNVDNAPISVMEAMALGLPIVSTNVGGMPFLIEDNKTGILVNENDICDMVKAINTICKNEETAKHLVNNARKQVEKFDWSNIKGLWHNILQ</sequence>
<keyword evidence="2" id="KW-0328">Glycosyltransferase</keyword>
<evidence type="ECO:0000259" key="1">
    <source>
        <dbReference type="Pfam" id="PF00534"/>
    </source>
</evidence>
<keyword evidence="2" id="KW-0808">Transferase</keyword>
<proteinExistence type="predicted"/>
<reference evidence="2" key="1">
    <citation type="submission" date="2024-05" db="EMBL/GenBank/DDBJ databases">
        <title>Pontimicrobium maritimus sp. nov., isolated form sea water.</title>
        <authorList>
            <person name="Muhammad N."/>
            <person name="Vuong T.Q."/>
            <person name="Han H.L."/>
            <person name="Kim S.-G."/>
        </authorList>
    </citation>
    <scope>NUCLEOTIDE SEQUENCE</scope>
    <source>
        <strain evidence="2">SW4</strain>
    </source>
</reference>